<dbReference type="InterPro" id="IPR036271">
    <property type="entry name" value="Tet_transcr_reg_TetR-rel_C_sf"/>
</dbReference>
<protein>
    <submittedName>
        <fullName evidence="1">Unannotated protein</fullName>
    </submittedName>
</protein>
<sequence>MSPSASGRPAVTRELIGEVALAILDESRTESDLTMRLLAARLGVQAPSLYAHVSGIDDVITLVHKRINASIDTAVLDGSRDLADLRAMACSYLECYRSHRVAATIIVSRAINEDYALAIYEPIAAFLERVGVPSSSVMPIMALLDYLVLGSAVEPFSAGFIGTAKSYDADYPALGRALRGSPRRSIDESGFELGMTALCATIESVRISESRAGKFPCVHEDFRRS</sequence>
<reference evidence="1" key="1">
    <citation type="submission" date="2020-05" db="EMBL/GenBank/DDBJ databases">
        <authorList>
            <person name="Chiriac C."/>
            <person name="Salcher M."/>
            <person name="Ghai R."/>
            <person name="Kavagutti S V."/>
        </authorList>
    </citation>
    <scope>NUCLEOTIDE SEQUENCE</scope>
</reference>
<dbReference type="SUPFAM" id="SSF46689">
    <property type="entry name" value="Homeodomain-like"/>
    <property type="match status" value="1"/>
</dbReference>
<name>A0A6J6TRM5_9ZZZZ</name>
<organism evidence="1">
    <name type="scientific">freshwater metagenome</name>
    <dbReference type="NCBI Taxonomy" id="449393"/>
    <lineage>
        <taxon>unclassified sequences</taxon>
        <taxon>metagenomes</taxon>
        <taxon>ecological metagenomes</taxon>
    </lineage>
</organism>
<dbReference type="AlphaFoldDB" id="A0A6J6TRM5"/>
<gene>
    <name evidence="1" type="ORF">UFOPK2810_00808</name>
</gene>
<accession>A0A6J6TRM5</accession>
<dbReference type="Gene3D" id="1.10.357.10">
    <property type="entry name" value="Tetracycline Repressor, domain 2"/>
    <property type="match status" value="1"/>
</dbReference>
<dbReference type="EMBL" id="CAEZYZ010000121">
    <property type="protein sequence ID" value="CAB4750181.1"/>
    <property type="molecule type" value="Genomic_DNA"/>
</dbReference>
<dbReference type="InterPro" id="IPR009057">
    <property type="entry name" value="Homeodomain-like_sf"/>
</dbReference>
<evidence type="ECO:0000313" key="1">
    <source>
        <dbReference type="EMBL" id="CAB4750181.1"/>
    </source>
</evidence>
<proteinExistence type="predicted"/>
<dbReference type="SUPFAM" id="SSF48498">
    <property type="entry name" value="Tetracyclin repressor-like, C-terminal domain"/>
    <property type="match status" value="1"/>
</dbReference>